<dbReference type="Proteomes" id="UP000321533">
    <property type="component" value="Chromosome"/>
</dbReference>
<reference evidence="1 2" key="1">
    <citation type="journal article" date="2016" name="Int. J. Syst. Evol. Microbiol.">
        <title>Panacibacter ginsenosidivorans gen. nov., sp. nov., with ginsenoside converting activity isolated from soil of a ginseng field.</title>
        <authorList>
            <person name="Siddiqi M.Z."/>
            <person name="Muhammad Shafi S."/>
            <person name="Choi K.D."/>
            <person name="Im W.T."/>
        </authorList>
    </citation>
    <scope>NUCLEOTIDE SEQUENCE [LARGE SCALE GENOMIC DNA]</scope>
    <source>
        <strain evidence="1 2">Gsoil1550</strain>
    </source>
</reference>
<organism evidence="1 2">
    <name type="scientific">Panacibacter ginsenosidivorans</name>
    <dbReference type="NCBI Taxonomy" id="1813871"/>
    <lineage>
        <taxon>Bacteria</taxon>
        <taxon>Pseudomonadati</taxon>
        <taxon>Bacteroidota</taxon>
        <taxon>Chitinophagia</taxon>
        <taxon>Chitinophagales</taxon>
        <taxon>Chitinophagaceae</taxon>
        <taxon>Panacibacter</taxon>
    </lineage>
</organism>
<proteinExistence type="predicted"/>
<dbReference type="AlphaFoldDB" id="A0A5B8VHZ0"/>
<keyword evidence="2" id="KW-1185">Reference proteome</keyword>
<dbReference type="EMBL" id="CP042435">
    <property type="protein sequence ID" value="QEC70226.1"/>
    <property type="molecule type" value="Genomic_DNA"/>
</dbReference>
<sequence>MDMVDTTKDVGKGILSIYKKYDHIRISGYMQPQFQAIQTKGAKSYSGGDFAPNVDNRFMMRRGRLRIDYIHFSDTKKPSVQFVFQFDGSEKGFFTRDFWGRIMENNTKLFSFTAGLFARPFGYELNLGSGDRESPERGRMSQSLMKVERDLGAMVSFEPRERTNWLKYVKLDAGVFNGPGLTATADYDSYKDFISRATLKPYPLQKNLSLSAGLSYFNGGLIQGDKYYYTLSSENGQKQFTIDSAQTNIGRKLPRKYYGIDAQLKWKYKNGGATELRAEYWRGTQTSSAATSETPAAVFSTDAYYARQFNGAFFYLLHSFDSHNQLGIKYDWYDPNTKLSGDEVSTASGSHAGDIRYNTLGMGYIHYFDENLKLVAWYEFIKNETTALDGYTSDIKDNVLTLRLQFKF</sequence>
<dbReference type="SUPFAM" id="SSF56935">
    <property type="entry name" value="Porins"/>
    <property type="match status" value="1"/>
</dbReference>
<accession>A0A5B8VHZ0</accession>
<evidence type="ECO:0000313" key="1">
    <source>
        <dbReference type="EMBL" id="QEC70226.1"/>
    </source>
</evidence>
<dbReference type="KEGG" id="pgin:FRZ67_13180"/>
<dbReference type="InterPro" id="IPR023614">
    <property type="entry name" value="Porin_dom_sf"/>
</dbReference>
<evidence type="ECO:0000313" key="2">
    <source>
        <dbReference type="Proteomes" id="UP000321533"/>
    </source>
</evidence>
<dbReference type="OrthoDB" id="925187at2"/>
<dbReference type="Gene3D" id="2.40.160.10">
    <property type="entry name" value="Porin"/>
    <property type="match status" value="1"/>
</dbReference>
<name>A0A5B8VHZ0_9BACT</name>
<protein>
    <submittedName>
        <fullName evidence="1">Porin</fullName>
    </submittedName>
</protein>
<gene>
    <name evidence="1" type="ORF">FRZ67_13180</name>
</gene>